<dbReference type="InterPro" id="IPR045860">
    <property type="entry name" value="Snake_toxin-like_sf"/>
</dbReference>
<organism evidence="8 9">
    <name type="scientific">Chelydra serpentina</name>
    <name type="common">Snapping turtle</name>
    <name type="synonym">Testudo serpentina</name>
    <dbReference type="NCBI Taxonomy" id="8475"/>
    <lineage>
        <taxon>Eukaryota</taxon>
        <taxon>Metazoa</taxon>
        <taxon>Chordata</taxon>
        <taxon>Craniata</taxon>
        <taxon>Vertebrata</taxon>
        <taxon>Euteleostomi</taxon>
        <taxon>Archelosauria</taxon>
        <taxon>Testudinata</taxon>
        <taxon>Testudines</taxon>
        <taxon>Cryptodira</taxon>
        <taxon>Durocryptodira</taxon>
        <taxon>Americhelydia</taxon>
        <taxon>Chelydroidea</taxon>
        <taxon>Chelydridae</taxon>
        <taxon>Chelydra</taxon>
    </lineage>
</organism>
<dbReference type="InterPro" id="IPR004126">
    <property type="entry name" value="PLipase_A2_inh_N"/>
</dbReference>
<comment type="subcellular location">
    <subcellularLocation>
        <location evidence="1">Secreted</location>
    </subcellularLocation>
</comment>
<evidence type="ECO:0000313" key="8">
    <source>
        <dbReference type="EMBL" id="KAG6924486.1"/>
    </source>
</evidence>
<evidence type="ECO:0000256" key="3">
    <source>
        <dbReference type="ARBA" id="ARBA00022525"/>
    </source>
</evidence>
<keyword evidence="3" id="KW-0964">Secreted</keyword>
<keyword evidence="4" id="KW-1015">Disulfide bond</keyword>
<dbReference type="Proteomes" id="UP000765507">
    <property type="component" value="Unassembled WGS sequence"/>
</dbReference>
<dbReference type="CDD" id="cd23588">
    <property type="entry name" value="TFP_LU_ECD_PLIG"/>
    <property type="match status" value="1"/>
</dbReference>
<dbReference type="GO" id="GO:0030154">
    <property type="term" value="P:cell differentiation"/>
    <property type="evidence" value="ECO:0007669"/>
    <property type="project" value="UniProtKB-ARBA"/>
</dbReference>
<evidence type="ECO:0000256" key="4">
    <source>
        <dbReference type="ARBA" id="ARBA00023157"/>
    </source>
</evidence>
<accession>A0A8T1S6A6</accession>
<protein>
    <submittedName>
        <fullName evidence="8">Phospholipase A2 inhibitor and Ly6/PLAUR domain-containing protein-like</fullName>
    </submittedName>
</protein>
<dbReference type="InterPro" id="IPR016054">
    <property type="entry name" value="LY6_UPA_recep-like"/>
</dbReference>
<gene>
    <name evidence="8" type="ORF">G0U57_017224</name>
</gene>
<feature type="chain" id="PRO_5035894795" evidence="5">
    <location>
        <begin position="20"/>
        <end position="223"/>
    </location>
</feature>
<dbReference type="CDD" id="cd23572">
    <property type="entry name" value="TFP_LU_ECD_PINLYP_rpt2"/>
    <property type="match status" value="1"/>
</dbReference>
<evidence type="ECO:0000256" key="5">
    <source>
        <dbReference type="SAM" id="SignalP"/>
    </source>
</evidence>
<dbReference type="GO" id="GO:0004859">
    <property type="term" value="F:phospholipase inhibitor activity"/>
    <property type="evidence" value="ECO:0007669"/>
    <property type="project" value="InterPro"/>
</dbReference>
<name>A0A8T1S6A6_CHESE</name>
<evidence type="ECO:0000256" key="2">
    <source>
        <dbReference type="ARBA" id="ARBA00006570"/>
    </source>
</evidence>
<dbReference type="PANTHER" id="PTHR20914">
    <property type="entry name" value="LY6/PLAUR DOMAIN-CONTAINING PROTEIN 8"/>
    <property type="match status" value="1"/>
</dbReference>
<sequence length="223" mass="22590">MEASLAVCILAALLAVGACLECEVCQGLGTSCTGDLQTCTDGEDTCGIAWIDSTLEGRKAQTIIKKCVSSDVCKVSPFSANFGNGMTRVSFKCCVGDACKTTSISVPPADPEPNGQSCRGCYALNNGPCHEQTVNCTGSETQCIDAAGTITIDEREKQAVMKGCASESICILAQVASKMFTDISADLTTAKCTAASGAAGGAPGSAGLLPPALAGLLLLTLLS</sequence>
<comment type="caution">
    <text evidence="8">The sequence shown here is derived from an EMBL/GenBank/DDBJ whole genome shotgun (WGS) entry which is preliminary data.</text>
</comment>
<keyword evidence="5" id="KW-0732">Signal</keyword>
<dbReference type="InterPro" id="IPR050918">
    <property type="entry name" value="CNF-like_PLA2_Inhibitor"/>
</dbReference>
<comment type="similarity">
    <text evidence="2">Belongs to the CNF-like-inhibitor family.</text>
</comment>
<proteinExistence type="inferred from homology"/>
<evidence type="ECO:0000259" key="6">
    <source>
        <dbReference type="Pfam" id="PF00021"/>
    </source>
</evidence>
<feature type="domain" description="UPAR/Ly6" evidence="6">
    <location>
        <begin position="116"/>
        <end position="174"/>
    </location>
</feature>
<evidence type="ECO:0000313" key="9">
    <source>
        <dbReference type="Proteomes" id="UP000765507"/>
    </source>
</evidence>
<dbReference type="GO" id="GO:0005576">
    <property type="term" value="C:extracellular region"/>
    <property type="evidence" value="ECO:0007669"/>
    <property type="project" value="UniProtKB-SubCell"/>
</dbReference>
<dbReference type="Pfam" id="PF02988">
    <property type="entry name" value="PLA2_inh"/>
    <property type="match status" value="1"/>
</dbReference>
<feature type="domain" description="Phospholipase A2 inhibitor N-terminal" evidence="7">
    <location>
        <begin position="21"/>
        <end position="101"/>
    </location>
</feature>
<dbReference type="PANTHER" id="PTHR20914:SF30">
    <property type="entry name" value="LY6_PLAUR DOMAIN CONTAINING 9"/>
    <property type="match status" value="1"/>
</dbReference>
<dbReference type="Pfam" id="PF00021">
    <property type="entry name" value="UPAR_LY6"/>
    <property type="match status" value="1"/>
</dbReference>
<evidence type="ECO:0000259" key="7">
    <source>
        <dbReference type="Pfam" id="PF02988"/>
    </source>
</evidence>
<dbReference type="Gene3D" id="2.10.60.10">
    <property type="entry name" value="CD59"/>
    <property type="match status" value="2"/>
</dbReference>
<dbReference type="OrthoDB" id="9907178at2759"/>
<feature type="signal peptide" evidence="5">
    <location>
        <begin position="1"/>
        <end position="19"/>
    </location>
</feature>
<dbReference type="AlphaFoldDB" id="A0A8T1S6A6"/>
<keyword evidence="9" id="KW-1185">Reference proteome</keyword>
<dbReference type="SUPFAM" id="SSF57302">
    <property type="entry name" value="Snake toxin-like"/>
    <property type="match status" value="2"/>
</dbReference>
<dbReference type="EMBL" id="JAHGAV010000589">
    <property type="protein sequence ID" value="KAG6924486.1"/>
    <property type="molecule type" value="Genomic_DNA"/>
</dbReference>
<reference evidence="8 9" key="1">
    <citation type="journal article" date="2020" name="G3 (Bethesda)">
        <title>Draft Genome of the Common Snapping Turtle, Chelydra serpentina, a Model for Phenotypic Plasticity in Reptiles.</title>
        <authorList>
            <person name="Das D."/>
            <person name="Singh S.K."/>
            <person name="Bierstedt J."/>
            <person name="Erickson A."/>
            <person name="Galli G.L.J."/>
            <person name="Crossley D.A. 2nd"/>
            <person name="Rhen T."/>
        </authorList>
    </citation>
    <scope>NUCLEOTIDE SEQUENCE [LARGE SCALE GENOMIC DNA]</scope>
    <source>
        <strain evidence="8">KW</strain>
    </source>
</reference>
<evidence type="ECO:0000256" key="1">
    <source>
        <dbReference type="ARBA" id="ARBA00004613"/>
    </source>
</evidence>